<dbReference type="AlphaFoldDB" id="Q3A6C0"/>
<name>Q3A6C0_SYNC1</name>
<dbReference type="InterPro" id="IPR023214">
    <property type="entry name" value="HAD_sf"/>
</dbReference>
<reference evidence="2" key="1">
    <citation type="submission" date="2005-10" db="EMBL/GenBank/DDBJ databases">
        <title>Complete sequence of Pelobacter carbinolicus DSM 2380.</title>
        <authorList>
            <person name="Copeland A."/>
            <person name="Lucas S."/>
            <person name="Lapidus A."/>
            <person name="Barry K."/>
            <person name="Detter J.C."/>
            <person name="Glavina T."/>
            <person name="Hammon N."/>
            <person name="Israni S."/>
            <person name="Pitluck S."/>
            <person name="Chertkov O."/>
            <person name="Schmutz J."/>
            <person name="Larimer F."/>
            <person name="Land M."/>
            <person name="Kyrpides N."/>
            <person name="Ivanova N."/>
            <person name="Richardson P."/>
        </authorList>
    </citation>
    <scope>NUCLEOTIDE SEQUENCE [LARGE SCALE GENOMIC DNA]</scope>
    <source>
        <strain evidence="2">DSM 2380 / NBRC 103641 / GraBd1</strain>
    </source>
</reference>
<accession>Q3A6C0</accession>
<dbReference type="KEGG" id="pca:Pcar_0830"/>
<evidence type="ECO:0000313" key="1">
    <source>
        <dbReference type="EMBL" id="ABA88087.1"/>
    </source>
</evidence>
<sequence>MLPLAIPNEEVVAIEHVILDFNGTLAVDGKLISGVVPRLEALSSLVTVHVITADTNASARSELASLPCTLKIIGRDKQDQAKLEYARSLGLGRVLAVGNGRNDGLLLKNAALGICLIQQEGAAVASMLAADIVCVDIKDALDLLLQPHRIVATMRN</sequence>
<dbReference type="GO" id="GO:0016787">
    <property type="term" value="F:hydrolase activity"/>
    <property type="evidence" value="ECO:0007669"/>
    <property type="project" value="UniProtKB-KW"/>
</dbReference>
<evidence type="ECO:0000313" key="2">
    <source>
        <dbReference type="Proteomes" id="UP000002534"/>
    </source>
</evidence>
<dbReference type="SUPFAM" id="SSF56784">
    <property type="entry name" value="HAD-like"/>
    <property type="match status" value="1"/>
</dbReference>
<reference evidence="1 2" key="2">
    <citation type="journal article" date="2012" name="BMC Genomics">
        <title>The genome of Pelobacter carbinolicus reveals surprising metabolic capabilities and physiological features.</title>
        <authorList>
            <person name="Aklujkar M."/>
            <person name="Haveman S.A."/>
            <person name="Didonato R.Jr."/>
            <person name="Chertkov O."/>
            <person name="Han C.S."/>
            <person name="Land M.L."/>
            <person name="Brown P."/>
            <person name="Lovley D.R."/>
        </authorList>
    </citation>
    <scope>NUCLEOTIDE SEQUENCE [LARGE SCALE GENOMIC DNA]</scope>
    <source>
        <strain evidence="2">DSM 2380 / NBRC 103641 / GraBd1</strain>
    </source>
</reference>
<keyword evidence="1" id="KW-0378">Hydrolase</keyword>
<dbReference type="eggNOG" id="COG4087">
    <property type="taxonomic scope" value="Bacteria"/>
</dbReference>
<dbReference type="STRING" id="338963.Pcar_0830"/>
<gene>
    <name evidence="1" type="ordered locus">Pcar_0830</name>
</gene>
<protein>
    <submittedName>
        <fullName evidence="1">HAD superfamily hydrolase</fullName>
    </submittedName>
</protein>
<dbReference type="Gene3D" id="3.40.50.1000">
    <property type="entry name" value="HAD superfamily/HAD-like"/>
    <property type="match status" value="1"/>
</dbReference>
<proteinExistence type="predicted"/>
<dbReference type="InterPro" id="IPR036412">
    <property type="entry name" value="HAD-like_sf"/>
</dbReference>
<keyword evidence="2" id="KW-1185">Reference proteome</keyword>
<dbReference type="OrthoDB" id="159409at2"/>
<dbReference type="EMBL" id="CP000142">
    <property type="protein sequence ID" value="ABA88087.1"/>
    <property type="molecule type" value="Genomic_DNA"/>
</dbReference>
<organism evidence="1 2">
    <name type="scientific">Syntrophotalea carbinolica (strain DSM 2380 / NBRC 103641 / GraBd1)</name>
    <name type="common">Pelobacter carbinolicus</name>
    <dbReference type="NCBI Taxonomy" id="338963"/>
    <lineage>
        <taxon>Bacteria</taxon>
        <taxon>Pseudomonadati</taxon>
        <taxon>Thermodesulfobacteriota</taxon>
        <taxon>Desulfuromonadia</taxon>
        <taxon>Desulfuromonadales</taxon>
        <taxon>Syntrophotaleaceae</taxon>
        <taxon>Syntrophotalea</taxon>
    </lineage>
</organism>
<dbReference type="HOGENOM" id="CLU_142246_0_0_7"/>
<dbReference type="Proteomes" id="UP000002534">
    <property type="component" value="Chromosome"/>
</dbReference>